<keyword evidence="2" id="KW-1185">Reference proteome</keyword>
<dbReference type="RefSeq" id="WP_348395242.1">
    <property type="nucleotide sequence ID" value="NZ_CP136600.1"/>
</dbReference>
<name>A0ABZ0GKN5_9GAMM</name>
<dbReference type="Proteomes" id="UP001301442">
    <property type="component" value="Chromosome"/>
</dbReference>
<gene>
    <name evidence="1" type="ORF">RI844_13735</name>
</gene>
<dbReference type="EMBL" id="CP136600">
    <property type="protein sequence ID" value="WOH36429.1"/>
    <property type="molecule type" value="Genomic_DNA"/>
</dbReference>
<reference evidence="1 2" key="1">
    <citation type="submission" date="2023-09" db="EMBL/GenBank/DDBJ databases">
        <authorList>
            <person name="Qi X."/>
        </authorList>
    </citation>
    <scope>NUCLEOTIDE SEQUENCE [LARGE SCALE GENOMIC DNA]</scope>
    <source>
        <strain evidence="1 2">S1-1</strain>
    </source>
</reference>
<evidence type="ECO:0000313" key="1">
    <source>
        <dbReference type="EMBL" id="WOH36429.1"/>
    </source>
</evidence>
<proteinExistence type="predicted"/>
<sequence>MSPLNHFNSWFSSLIPAHKSDIAFMLVVNLPGFDSNDVFDLDNLVDLFEKTINELFEDGKSIGVLISIRGAIDFYFSNRRDRKEFWDSYRLDALYEAEKTGDNELKIEANSASIRHKQWILTLSKWYELKGKYLNDEALYNWKESEKYA</sequence>
<evidence type="ECO:0008006" key="3">
    <source>
        <dbReference type="Google" id="ProtNLM"/>
    </source>
</evidence>
<accession>A0ABZ0GKN5</accession>
<evidence type="ECO:0000313" key="2">
    <source>
        <dbReference type="Proteomes" id="UP001301442"/>
    </source>
</evidence>
<organism evidence="1 2">
    <name type="scientific">Thalassotalea fonticola</name>
    <dbReference type="NCBI Taxonomy" id="3065649"/>
    <lineage>
        <taxon>Bacteria</taxon>
        <taxon>Pseudomonadati</taxon>
        <taxon>Pseudomonadota</taxon>
        <taxon>Gammaproteobacteria</taxon>
        <taxon>Alteromonadales</taxon>
        <taxon>Colwelliaceae</taxon>
        <taxon>Thalassotalea</taxon>
    </lineage>
</organism>
<protein>
    <recommendedName>
        <fullName evidence="3">DUF695 domain-containing protein</fullName>
    </recommendedName>
</protein>